<accession>A0A1G6M1M5</accession>
<dbReference type="AlphaFoldDB" id="A0A1G6M1M5"/>
<dbReference type="InterPro" id="IPR018389">
    <property type="entry name" value="DctP_fam"/>
</dbReference>
<gene>
    <name evidence="4" type="ORF">SAMN05216576_103256</name>
</gene>
<dbReference type="Proteomes" id="UP000199467">
    <property type="component" value="Unassembled WGS sequence"/>
</dbReference>
<dbReference type="NCBIfam" id="TIGR00787">
    <property type="entry name" value="dctP"/>
    <property type="match status" value="1"/>
</dbReference>
<dbReference type="InterPro" id="IPR004682">
    <property type="entry name" value="TRAP_DctP"/>
</dbReference>
<protein>
    <submittedName>
        <fullName evidence="4">C4-dicarboxylate-binding protein DctP</fullName>
    </submittedName>
</protein>
<dbReference type="InterPro" id="IPR038404">
    <property type="entry name" value="TRAP_DctP_sf"/>
</dbReference>
<evidence type="ECO:0000256" key="1">
    <source>
        <dbReference type="ARBA" id="ARBA00009023"/>
    </source>
</evidence>
<dbReference type="Pfam" id="PF03480">
    <property type="entry name" value="DctP"/>
    <property type="match status" value="1"/>
</dbReference>
<evidence type="ECO:0000313" key="5">
    <source>
        <dbReference type="Proteomes" id="UP000199467"/>
    </source>
</evidence>
<evidence type="ECO:0000313" key="4">
    <source>
        <dbReference type="EMBL" id="SDC49257.1"/>
    </source>
</evidence>
<dbReference type="PIRSF" id="PIRSF006470">
    <property type="entry name" value="DctB"/>
    <property type="match status" value="1"/>
</dbReference>
<dbReference type="GO" id="GO:0030288">
    <property type="term" value="C:outer membrane-bounded periplasmic space"/>
    <property type="evidence" value="ECO:0007669"/>
    <property type="project" value="InterPro"/>
</dbReference>
<dbReference type="CDD" id="cd13674">
    <property type="entry name" value="PBP2_TRAP_SBP_like_1"/>
    <property type="match status" value="1"/>
</dbReference>
<reference evidence="5" key="1">
    <citation type="submission" date="2016-10" db="EMBL/GenBank/DDBJ databases">
        <authorList>
            <person name="Varghese N."/>
            <person name="Submissions S."/>
        </authorList>
    </citation>
    <scope>NUCLEOTIDE SEQUENCE [LARGE SCALE GENOMIC DNA]</scope>
    <source>
        <strain evidence="5">DSM 26382</strain>
    </source>
</reference>
<evidence type="ECO:0000256" key="3">
    <source>
        <dbReference type="ARBA" id="ARBA00022729"/>
    </source>
</evidence>
<dbReference type="EMBL" id="FMZQ01000003">
    <property type="protein sequence ID" value="SDC49257.1"/>
    <property type="molecule type" value="Genomic_DNA"/>
</dbReference>
<keyword evidence="3" id="KW-0732">Signal</keyword>
<dbReference type="NCBIfam" id="NF037995">
    <property type="entry name" value="TRAP_S1"/>
    <property type="match status" value="1"/>
</dbReference>
<dbReference type="FunFam" id="3.40.190.170:FF:000001">
    <property type="entry name" value="TRAP dicarboxylate transporter, DctP subunit"/>
    <property type="match status" value="1"/>
</dbReference>
<dbReference type="PANTHER" id="PTHR33376:SF7">
    <property type="entry name" value="C4-DICARBOXYLATE-BINDING PROTEIN DCTB"/>
    <property type="match status" value="1"/>
</dbReference>
<dbReference type="GO" id="GO:0015740">
    <property type="term" value="P:C4-dicarboxylate transport"/>
    <property type="evidence" value="ECO:0007669"/>
    <property type="project" value="TreeGrafter"/>
</dbReference>
<proteinExistence type="inferred from homology"/>
<dbReference type="Gene3D" id="3.40.190.170">
    <property type="entry name" value="Bacterial extracellular solute-binding protein, family 7"/>
    <property type="match status" value="1"/>
</dbReference>
<organism evidence="4 5">
    <name type="scientific">Ectopseudomonas chengduensis</name>
    <dbReference type="NCBI Taxonomy" id="489632"/>
    <lineage>
        <taxon>Bacteria</taxon>
        <taxon>Pseudomonadati</taxon>
        <taxon>Pseudomonadota</taxon>
        <taxon>Gammaproteobacteria</taxon>
        <taxon>Pseudomonadales</taxon>
        <taxon>Pseudomonadaceae</taxon>
        <taxon>Ectopseudomonas</taxon>
    </lineage>
</organism>
<evidence type="ECO:0000256" key="2">
    <source>
        <dbReference type="ARBA" id="ARBA00022448"/>
    </source>
</evidence>
<dbReference type="RefSeq" id="WP_055985529.1">
    <property type="nucleotide sequence ID" value="NZ_FMZQ01000003.1"/>
</dbReference>
<keyword evidence="5" id="KW-1185">Reference proteome</keyword>
<sequence length="335" mass="37622">MFNTVRAMAICAMAFASLSATSALADEPILIKFSHVVADATPKGQGALLFKQLVEERLAGKVKVEVYPNSSLFGDANELEALRKNDVQLLAPSLAKFEQYTKQLQVFDLPFLFDDLDAVNRFQKRAKGRQLLRSMEDHNIVGLAYWHNGMKQLSATRALNMPGDANGLSFRIQPSAVLEAQFAQVGANSQKLPFSEVFKALQSGQVQGAENPWSNIYSQKLHEVQPFISETNHGVLDYMLVSNSRFWYGIPHQIRMELEAIIDEVTYVVNKQAEAANQADRQRIVDSGRSQVINLTAEQRQAWRDAMRPVWEQFQGQIGSDVIKAAQTVNRKHRE</sequence>
<dbReference type="PANTHER" id="PTHR33376">
    <property type="match status" value="1"/>
</dbReference>
<keyword evidence="2" id="KW-0813">Transport</keyword>
<name>A0A1G6M1M5_9GAMM</name>
<dbReference type="GO" id="GO:0055085">
    <property type="term" value="P:transmembrane transport"/>
    <property type="evidence" value="ECO:0007669"/>
    <property type="project" value="InterPro"/>
</dbReference>
<comment type="similarity">
    <text evidence="1">Belongs to the bacterial solute-binding protein 7 family.</text>
</comment>